<dbReference type="EMBL" id="GBHO01024209">
    <property type="protein sequence ID" value="JAG19395.1"/>
    <property type="molecule type" value="Transcribed_RNA"/>
</dbReference>
<evidence type="ECO:0000313" key="1">
    <source>
        <dbReference type="EMBL" id="JAG19395.1"/>
    </source>
</evidence>
<organism evidence="1">
    <name type="scientific">Lygus hesperus</name>
    <name type="common">Western plant bug</name>
    <dbReference type="NCBI Taxonomy" id="30085"/>
    <lineage>
        <taxon>Eukaryota</taxon>
        <taxon>Metazoa</taxon>
        <taxon>Ecdysozoa</taxon>
        <taxon>Arthropoda</taxon>
        <taxon>Hexapoda</taxon>
        <taxon>Insecta</taxon>
        <taxon>Pterygota</taxon>
        <taxon>Neoptera</taxon>
        <taxon>Paraneoptera</taxon>
        <taxon>Hemiptera</taxon>
        <taxon>Heteroptera</taxon>
        <taxon>Panheteroptera</taxon>
        <taxon>Cimicomorpha</taxon>
        <taxon>Miridae</taxon>
        <taxon>Mirini</taxon>
        <taxon>Lygus</taxon>
    </lineage>
</organism>
<accession>A0A0A9XQK9</accession>
<reference evidence="1" key="1">
    <citation type="journal article" date="2014" name="PLoS ONE">
        <title>Transcriptome-Based Identification of ABC Transporters in the Western Tarnished Plant Bug Lygus hesperus.</title>
        <authorList>
            <person name="Hull J.J."/>
            <person name="Chaney K."/>
            <person name="Geib S.M."/>
            <person name="Fabrick J.A."/>
            <person name="Brent C.S."/>
            <person name="Walsh D."/>
            <person name="Lavine L.C."/>
        </authorList>
    </citation>
    <scope>NUCLEOTIDE SEQUENCE</scope>
</reference>
<dbReference type="AlphaFoldDB" id="A0A0A9XQK9"/>
<proteinExistence type="predicted"/>
<sequence length="99" mass="10652">MLSTSGEVEWDEYVGDTVVGGVANDAAQHAVDTQNVSQQNDVEDIYLYASDPSSCSLETLVPNALCVSRELQDNILENSTIAVTEGAHAKQALLEDYFA</sequence>
<reference evidence="1" key="2">
    <citation type="submission" date="2014-07" db="EMBL/GenBank/DDBJ databases">
        <authorList>
            <person name="Hull J."/>
        </authorList>
    </citation>
    <scope>NUCLEOTIDE SEQUENCE</scope>
</reference>
<protein>
    <submittedName>
        <fullName evidence="1">Uncharacterized protein</fullName>
    </submittedName>
</protein>
<gene>
    <name evidence="1" type="ORF">CM83_14159</name>
</gene>
<name>A0A0A9XQK9_LYGHE</name>